<comment type="caution">
    <text evidence="2">The sequence shown here is derived from an EMBL/GenBank/DDBJ whole genome shotgun (WGS) entry which is preliminary data.</text>
</comment>
<accession>A0A0Q2M5D5</accession>
<proteinExistence type="predicted"/>
<organism evidence="2 3">
    <name type="scientific">Mycobacterium gordonae</name>
    <dbReference type="NCBI Taxonomy" id="1778"/>
    <lineage>
        <taxon>Bacteria</taxon>
        <taxon>Bacillati</taxon>
        <taxon>Actinomycetota</taxon>
        <taxon>Actinomycetes</taxon>
        <taxon>Mycobacteriales</taxon>
        <taxon>Mycobacteriaceae</taxon>
        <taxon>Mycobacterium</taxon>
    </lineage>
</organism>
<name>A0A0Q2M5D5_MYCGO</name>
<evidence type="ECO:0000256" key="1">
    <source>
        <dbReference type="SAM" id="MobiDB-lite"/>
    </source>
</evidence>
<gene>
    <name evidence="2" type="ORF">AO501_29720</name>
</gene>
<dbReference type="Proteomes" id="UP000051677">
    <property type="component" value="Unassembled WGS sequence"/>
</dbReference>
<evidence type="ECO:0000313" key="2">
    <source>
        <dbReference type="EMBL" id="KQH75135.1"/>
    </source>
</evidence>
<sequence>MTTLLTHPDATVNLTPPSPHHLPGIAYVKRSAIYAAASLVGKSCARLAACRCPPGEPAIGLWLRCTQADKAFLDSFGDLGNIKAMPRILGRARATESAVGVSRISLNRRGGTADYHARRGHNGHHLLQVPAMERHRLLPALDTETSEPESDVSPAIGGRARKYP</sequence>
<dbReference type="EMBL" id="LKTM01000386">
    <property type="protein sequence ID" value="KQH75135.1"/>
    <property type="molecule type" value="Genomic_DNA"/>
</dbReference>
<dbReference type="AlphaFoldDB" id="A0A0Q2M5D5"/>
<evidence type="ECO:0000313" key="3">
    <source>
        <dbReference type="Proteomes" id="UP000051677"/>
    </source>
</evidence>
<feature type="region of interest" description="Disordered" evidence="1">
    <location>
        <begin position="141"/>
        <end position="164"/>
    </location>
</feature>
<protein>
    <submittedName>
        <fullName evidence="2">Uncharacterized protein</fullName>
    </submittedName>
</protein>
<reference evidence="2 3" key="1">
    <citation type="submission" date="2015-10" db="EMBL/GenBank/DDBJ databases">
        <title>Mycobacterium gordonae draft genome assembly.</title>
        <authorList>
            <person name="Ustinova V."/>
            <person name="Smirnova T."/>
            <person name="Blagodatskikh K."/>
            <person name="Varlamov D."/>
            <person name="Larionova E."/>
            <person name="Chernousova L."/>
        </authorList>
    </citation>
    <scope>NUCLEOTIDE SEQUENCE [LARGE SCALE GENOMIC DNA]</scope>
    <source>
        <strain evidence="2 3">CTRI 14-8773</strain>
    </source>
</reference>